<sequence>RDQVAQELLAEENVVSVILPGALTHVLQPLDSVVFKQFRQFFNQQLIRQRKHLLVKYQLENQSQNREAIKLSADEKRIMCVSAAIDALQMSCTSANRLVSFELCGIFPRSPLIASTRDEVKQDQDQPVHPNGRDSGSGAISSMILNKVKRKRENETIKKIQSKQRVNTSNQKEISKKNKKVIEKGTGTKRLRVDDTFSTQIIQAPLPIVVLKNSVRPYRTNAISRQSSNILRDIEQLTAELDSHGMYLRNNRGQGNCFFHAINDQLRGIYAVVQVLREQVVDYLLSHEDQYSPFFDADESLRQYAQRMRTDGVYADSRLFGAVTDMLQVQLEIHMADNVVFREAENHARVLRIGYVGNIHYLRLVVIQFGYLPFKNPNPPHTSKLLNFQPHEQSKKAFSQASSR</sequence>
<dbReference type="InterPro" id="IPR038765">
    <property type="entry name" value="Papain-like_cys_pep_sf"/>
</dbReference>
<dbReference type="Gene3D" id="3.90.70.80">
    <property type="match status" value="1"/>
</dbReference>
<dbReference type="SUPFAM" id="SSF54001">
    <property type="entry name" value="Cysteine proteinases"/>
    <property type="match status" value="1"/>
</dbReference>
<dbReference type="GO" id="GO:0016579">
    <property type="term" value="P:protein deubiquitination"/>
    <property type="evidence" value="ECO:0007669"/>
    <property type="project" value="TreeGrafter"/>
</dbReference>
<feature type="region of interest" description="Disordered" evidence="1">
    <location>
        <begin position="116"/>
        <end position="176"/>
    </location>
</feature>
<dbReference type="Proteomes" id="UP000324800">
    <property type="component" value="Unassembled WGS sequence"/>
</dbReference>
<dbReference type="InterPro" id="IPR004875">
    <property type="entry name" value="DDE_SF_endonuclease_dom"/>
</dbReference>
<feature type="compositionally biased region" description="Basic and acidic residues" evidence="1">
    <location>
        <begin position="116"/>
        <end position="126"/>
    </location>
</feature>
<dbReference type="OrthoDB" id="415023at2759"/>
<dbReference type="GO" id="GO:0003676">
    <property type="term" value="F:nucleic acid binding"/>
    <property type="evidence" value="ECO:0007669"/>
    <property type="project" value="InterPro"/>
</dbReference>
<evidence type="ECO:0000259" key="2">
    <source>
        <dbReference type="PROSITE" id="PS50802"/>
    </source>
</evidence>
<protein>
    <recommendedName>
        <fullName evidence="2">OTU domain-containing protein</fullName>
    </recommendedName>
</protein>
<feature type="non-terminal residue" evidence="3">
    <location>
        <position position="1"/>
    </location>
</feature>
<evidence type="ECO:0000313" key="3">
    <source>
        <dbReference type="EMBL" id="KAA6367496.1"/>
    </source>
</evidence>
<dbReference type="Pfam" id="PF03184">
    <property type="entry name" value="DDE_1"/>
    <property type="match status" value="1"/>
</dbReference>
<comment type="caution">
    <text evidence="3">The sequence shown here is derived from an EMBL/GenBank/DDBJ whole genome shotgun (WGS) entry which is preliminary data.</text>
</comment>
<proteinExistence type="predicted"/>
<reference evidence="3 4" key="1">
    <citation type="submission" date="2019-03" db="EMBL/GenBank/DDBJ databases">
        <title>Single cell metagenomics reveals metabolic interactions within the superorganism composed of flagellate Streblomastix strix and complex community of Bacteroidetes bacteria on its surface.</title>
        <authorList>
            <person name="Treitli S.C."/>
            <person name="Kolisko M."/>
            <person name="Husnik F."/>
            <person name="Keeling P."/>
            <person name="Hampl V."/>
        </authorList>
    </citation>
    <scope>NUCLEOTIDE SEQUENCE [LARGE SCALE GENOMIC DNA]</scope>
    <source>
        <strain evidence="3">ST1C</strain>
    </source>
</reference>
<feature type="compositionally biased region" description="Polar residues" evidence="1">
    <location>
        <begin position="163"/>
        <end position="172"/>
    </location>
</feature>
<dbReference type="Pfam" id="PF02338">
    <property type="entry name" value="OTU"/>
    <property type="match status" value="1"/>
</dbReference>
<feature type="domain" description="OTU" evidence="2">
    <location>
        <begin position="246"/>
        <end position="367"/>
    </location>
</feature>
<gene>
    <name evidence="3" type="ORF">EZS28_036977</name>
</gene>
<dbReference type="GO" id="GO:0004843">
    <property type="term" value="F:cysteine-type deubiquitinase activity"/>
    <property type="evidence" value="ECO:0007669"/>
    <property type="project" value="TreeGrafter"/>
</dbReference>
<dbReference type="CDD" id="cd22758">
    <property type="entry name" value="OTU_232R-like"/>
    <property type="match status" value="1"/>
</dbReference>
<evidence type="ECO:0000256" key="1">
    <source>
        <dbReference type="SAM" id="MobiDB-lite"/>
    </source>
</evidence>
<dbReference type="PROSITE" id="PS50802">
    <property type="entry name" value="OTU"/>
    <property type="match status" value="1"/>
</dbReference>
<accession>A0A5J4U9B4</accession>
<evidence type="ECO:0000313" key="4">
    <source>
        <dbReference type="Proteomes" id="UP000324800"/>
    </source>
</evidence>
<dbReference type="EMBL" id="SNRW01018272">
    <property type="protein sequence ID" value="KAA6367496.1"/>
    <property type="molecule type" value="Genomic_DNA"/>
</dbReference>
<dbReference type="InterPro" id="IPR003323">
    <property type="entry name" value="OTU_dom"/>
</dbReference>
<dbReference type="InterPro" id="IPR050704">
    <property type="entry name" value="Peptidase_C85-like"/>
</dbReference>
<organism evidence="3 4">
    <name type="scientific">Streblomastix strix</name>
    <dbReference type="NCBI Taxonomy" id="222440"/>
    <lineage>
        <taxon>Eukaryota</taxon>
        <taxon>Metamonada</taxon>
        <taxon>Preaxostyla</taxon>
        <taxon>Oxymonadida</taxon>
        <taxon>Streblomastigidae</taxon>
        <taxon>Streblomastix</taxon>
    </lineage>
</organism>
<dbReference type="PANTHER" id="PTHR12419:SF7">
    <property type="entry name" value="OTU DOMAIN-CONTAINING PROTEIN 3"/>
    <property type="match status" value="1"/>
</dbReference>
<dbReference type="AlphaFoldDB" id="A0A5J4U9B4"/>
<feature type="region of interest" description="Disordered" evidence="1">
    <location>
        <begin position="382"/>
        <end position="404"/>
    </location>
</feature>
<dbReference type="PANTHER" id="PTHR12419">
    <property type="entry name" value="OTU DOMAIN CONTAINING PROTEIN"/>
    <property type="match status" value="1"/>
</dbReference>
<name>A0A5J4U9B4_9EUKA</name>